<feature type="transmembrane region" description="Helical" evidence="1">
    <location>
        <begin position="104"/>
        <end position="123"/>
    </location>
</feature>
<keyword evidence="4" id="KW-1185">Reference proteome</keyword>
<dbReference type="Pfam" id="PF05360">
    <property type="entry name" value="YiaAB"/>
    <property type="match status" value="2"/>
</dbReference>
<keyword evidence="1" id="KW-0472">Membrane</keyword>
<feature type="transmembrane region" description="Helical" evidence="1">
    <location>
        <begin position="72"/>
        <end position="92"/>
    </location>
</feature>
<accession>A0ABY4E568</accession>
<feature type="transmembrane region" description="Helical" evidence="1">
    <location>
        <begin position="9"/>
        <end position="28"/>
    </location>
</feature>
<evidence type="ECO:0000313" key="3">
    <source>
        <dbReference type="EMBL" id="UOO90908.1"/>
    </source>
</evidence>
<dbReference type="EMBL" id="CP091511">
    <property type="protein sequence ID" value="UOO90908.1"/>
    <property type="molecule type" value="Genomic_DNA"/>
</dbReference>
<dbReference type="NCBIfam" id="NF008482">
    <property type="entry name" value="PRK11383.1"/>
    <property type="match status" value="1"/>
</dbReference>
<protein>
    <submittedName>
        <fullName evidence="3">YiaA/YiaB family protein</fullName>
    </submittedName>
</protein>
<proteinExistence type="predicted"/>
<dbReference type="RefSeq" id="WP_058305313.1">
    <property type="nucleotide sequence ID" value="NZ_CABKVG010000006.1"/>
</dbReference>
<dbReference type="InterPro" id="IPR038972">
    <property type="entry name" value="YiaA-like"/>
</dbReference>
<keyword evidence="1" id="KW-1133">Transmembrane helix</keyword>
<evidence type="ECO:0000313" key="4">
    <source>
        <dbReference type="Proteomes" id="UP000832011"/>
    </source>
</evidence>
<dbReference type="PANTHER" id="PTHR37290:SF1">
    <property type="entry name" value="INNER MEMBRANE PROTEIN YIAA"/>
    <property type="match status" value="1"/>
</dbReference>
<dbReference type="InterPro" id="IPR008024">
    <property type="entry name" value="YiaAB"/>
</dbReference>
<feature type="domain" description="YiaAB two helix" evidence="2">
    <location>
        <begin position="10"/>
        <end position="62"/>
    </location>
</feature>
<dbReference type="Proteomes" id="UP000832011">
    <property type="component" value="Chromosome"/>
</dbReference>
<feature type="domain" description="YiaAB two helix" evidence="2">
    <location>
        <begin position="73"/>
        <end position="125"/>
    </location>
</feature>
<dbReference type="PANTHER" id="PTHR37290">
    <property type="entry name" value="INNER MEMBRANE PROTEIN YIAA-RELATED"/>
    <property type="match status" value="1"/>
</dbReference>
<gene>
    <name evidence="3" type="ORF">LVJ82_08080</name>
</gene>
<evidence type="ECO:0000259" key="2">
    <source>
        <dbReference type="Pfam" id="PF05360"/>
    </source>
</evidence>
<evidence type="ECO:0000256" key="1">
    <source>
        <dbReference type="SAM" id="Phobius"/>
    </source>
</evidence>
<feature type="transmembrane region" description="Helical" evidence="1">
    <location>
        <begin position="40"/>
        <end position="60"/>
    </location>
</feature>
<name>A0ABY4E568_9NEIS</name>
<keyword evidence="1" id="KW-0812">Transmembrane</keyword>
<organism evidence="3 4">
    <name type="scientific">Vitreoscilla massiliensis</name>
    <dbReference type="NCBI Taxonomy" id="1689272"/>
    <lineage>
        <taxon>Bacteria</taxon>
        <taxon>Pseudomonadati</taxon>
        <taxon>Pseudomonadota</taxon>
        <taxon>Betaproteobacteria</taxon>
        <taxon>Neisseriales</taxon>
        <taxon>Neisseriaceae</taxon>
        <taxon>Vitreoscilla</taxon>
    </lineage>
</organism>
<sequence length="154" mass="16994">MALQEPSRAFVGASWTALAVGTITYLVGLWNAQMALSEKGYYLVLLLFGLFAAVSLQKAVRDRLEQIPVTEIYLGICWFGLISSIVLLAVGLWNATMAGTEKGFYGMSYLLSLFAAVAVQKNVRDTLQFRRENGDDAATHSGSFLQRRFGKDEE</sequence>
<reference evidence="3 4" key="1">
    <citation type="journal article" date="2022" name="Res Sq">
        <title>Evolution of multicellular longitudinally dividing oral cavity symbionts (Neisseriaceae).</title>
        <authorList>
            <person name="Nyongesa S."/>
            <person name="Weber P."/>
            <person name="Bernet E."/>
            <person name="Pullido F."/>
            <person name="Nieckarz M."/>
            <person name="Delaby M."/>
            <person name="Nieves C."/>
            <person name="Viehboeck T."/>
            <person name="Krause N."/>
            <person name="Rivera-Millot A."/>
            <person name="Nakamura A."/>
            <person name="Vischer N."/>
            <person name="VanNieuwenhze M."/>
            <person name="Brun Y."/>
            <person name="Cava F."/>
            <person name="Bulgheresi S."/>
            <person name="Veyrier F."/>
        </authorList>
    </citation>
    <scope>NUCLEOTIDE SEQUENCE [LARGE SCALE GENOMIC DNA]</scope>
    <source>
        <strain evidence="3 4">SN4</strain>
    </source>
</reference>